<evidence type="ECO:0000256" key="8">
    <source>
        <dbReference type="ARBA" id="ARBA00022848"/>
    </source>
</evidence>
<organism evidence="14 15">
    <name type="scientific">Frankliniella occidentalis</name>
    <name type="common">Western flower thrips</name>
    <name type="synonym">Euthrips occidentalis</name>
    <dbReference type="NCBI Taxonomy" id="133901"/>
    <lineage>
        <taxon>Eukaryota</taxon>
        <taxon>Metazoa</taxon>
        <taxon>Ecdysozoa</taxon>
        <taxon>Arthropoda</taxon>
        <taxon>Hexapoda</taxon>
        <taxon>Insecta</taxon>
        <taxon>Pterygota</taxon>
        <taxon>Neoptera</taxon>
        <taxon>Paraneoptera</taxon>
        <taxon>Thysanoptera</taxon>
        <taxon>Terebrantia</taxon>
        <taxon>Thripoidea</taxon>
        <taxon>Thripidae</taxon>
        <taxon>Frankliniella</taxon>
    </lineage>
</organism>
<feature type="chain" id="PRO_5039018469" evidence="13">
    <location>
        <begin position="17"/>
        <end position="362"/>
    </location>
</feature>
<evidence type="ECO:0000256" key="9">
    <source>
        <dbReference type="ARBA" id="ARBA00023002"/>
    </source>
</evidence>
<comment type="cofactor">
    <cofactor evidence="1">
        <name>heme</name>
        <dbReference type="ChEBI" id="CHEBI:30413"/>
    </cofactor>
</comment>
<dbReference type="GeneID" id="127750878"/>
<dbReference type="GO" id="GO:0004497">
    <property type="term" value="F:monooxygenase activity"/>
    <property type="evidence" value="ECO:0007669"/>
    <property type="project" value="UniProtKB-KW"/>
</dbReference>
<keyword evidence="8" id="KW-0492">Microsome</keyword>
<evidence type="ECO:0000256" key="13">
    <source>
        <dbReference type="SAM" id="SignalP"/>
    </source>
</evidence>
<dbReference type="RefSeq" id="XP_052129483.1">
    <property type="nucleotide sequence ID" value="XM_052273523.1"/>
</dbReference>
<reference evidence="15" key="1">
    <citation type="submission" date="2025-08" db="UniProtKB">
        <authorList>
            <consortium name="RefSeq"/>
        </authorList>
    </citation>
    <scope>IDENTIFICATION</scope>
    <source>
        <tissue evidence="15">Whole organism</tissue>
    </source>
</reference>
<keyword evidence="7" id="KW-0256">Endoplasmic reticulum</keyword>
<accession>A0A9C6X5J1</accession>
<dbReference type="PANTHER" id="PTHR24291">
    <property type="entry name" value="CYTOCHROME P450 FAMILY 4"/>
    <property type="match status" value="1"/>
</dbReference>
<dbReference type="GO" id="GO:0005506">
    <property type="term" value="F:iron ion binding"/>
    <property type="evidence" value="ECO:0007669"/>
    <property type="project" value="InterPro"/>
</dbReference>
<dbReference type="AlphaFoldDB" id="A0A9C6X5J1"/>
<dbReference type="Gene3D" id="1.10.630.10">
    <property type="entry name" value="Cytochrome P450"/>
    <property type="match status" value="1"/>
</dbReference>
<dbReference type="InterPro" id="IPR050196">
    <property type="entry name" value="Cytochrome_P450_Monoox"/>
</dbReference>
<name>A0A9C6X5J1_FRAOC</name>
<comment type="subcellular location">
    <subcellularLocation>
        <location evidence="3">Endoplasmic reticulum membrane</location>
        <topology evidence="3">Peripheral membrane protein</topology>
    </subcellularLocation>
    <subcellularLocation>
        <location evidence="2">Microsome membrane</location>
        <topology evidence="2">Peripheral membrane protein</topology>
    </subcellularLocation>
</comment>
<evidence type="ECO:0000256" key="4">
    <source>
        <dbReference type="ARBA" id="ARBA00010617"/>
    </source>
</evidence>
<dbReference type="GO" id="GO:0020037">
    <property type="term" value="F:heme binding"/>
    <property type="evidence" value="ECO:0007669"/>
    <property type="project" value="InterPro"/>
</dbReference>
<evidence type="ECO:0000256" key="3">
    <source>
        <dbReference type="ARBA" id="ARBA00004406"/>
    </source>
</evidence>
<evidence type="ECO:0000256" key="11">
    <source>
        <dbReference type="ARBA" id="ARBA00023033"/>
    </source>
</evidence>
<keyword evidence="13" id="KW-0732">Signal</keyword>
<keyword evidence="5" id="KW-0349">Heme</keyword>
<evidence type="ECO:0000256" key="12">
    <source>
        <dbReference type="ARBA" id="ARBA00023136"/>
    </source>
</evidence>
<keyword evidence="12" id="KW-0472">Membrane</keyword>
<evidence type="ECO:0000256" key="2">
    <source>
        <dbReference type="ARBA" id="ARBA00004174"/>
    </source>
</evidence>
<comment type="similarity">
    <text evidence="4">Belongs to the cytochrome P450 family.</text>
</comment>
<evidence type="ECO:0000256" key="6">
    <source>
        <dbReference type="ARBA" id="ARBA00022723"/>
    </source>
</evidence>
<evidence type="ECO:0000256" key="1">
    <source>
        <dbReference type="ARBA" id="ARBA00001971"/>
    </source>
</evidence>
<dbReference type="InterPro" id="IPR001128">
    <property type="entry name" value="Cyt_P450"/>
</dbReference>
<dbReference type="Pfam" id="PF00067">
    <property type="entry name" value="p450"/>
    <property type="match status" value="1"/>
</dbReference>
<dbReference type="OrthoDB" id="6692864at2759"/>
<evidence type="ECO:0000256" key="10">
    <source>
        <dbReference type="ARBA" id="ARBA00023004"/>
    </source>
</evidence>
<dbReference type="KEGG" id="foc:127750878"/>
<keyword evidence="10" id="KW-0408">Iron</keyword>
<dbReference type="Proteomes" id="UP000504606">
    <property type="component" value="Unplaced"/>
</dbReference>
<sequence>MLLLVLLLLVVAACLAVRSWPVVSEFRRVCRMIAELPGPPRLPIIGNALEILGSPDEIYNRVHTMVSTYSSYGPVCRFAVGHINIVFVLQPADIEAVMTSPKALNKPQVYRPLEPILGSGLVTLGGKVWRRHRKAISPSLHLDILRDFVPTFHKRGVALADQLAGYADKGEVLDVTPVCASCTNNTVCETFMSSDLDDDDPQKLEFVSSTTKGFENFFYRVRRPWFLSEWIYSLHRTRYLEYTKLRKIFDGFVQRMIRQKREGLNNNSPHMNPPRKRKAFLDHVLFSKEGVALNEEELNEEVKTIVYAASDTSMEALSFFIYTLAIRQDIQHKVRQVAFDEADFSFGFAAIFDVKSKVTLVN</sequence>
<keyword evidence="11" id="KW-0503">Monooxygenase</keyword>
<keyword evidence="14" id="KW-1185">Reference proteome</keyword>
<evidence type="ECO:0000313" key="14">
    <source>
        <dbReference type="Proteomes" id="UP000504606"/>
    </source>
</evidence>
<proteinExistence type="inferred from homology"/>
<gene>
    <name evidence="15" type="primary">LOC127750878</name>
</gene>
<dbReference type="GO" id="GO:0016705">
    <property type="term" value="F:oxidoreductase activity, acting on paired donors, with incorporation or reduction of molecular oxygen"/>
    <property type="evidence" value="ECO:0007669"/>
    <property type="project" value="InterPro"/>
</dbReference>
<keyword evidence="9" id="KW-0560">Oxidoreductase</keyword>
<keyword evidence="6" id="KW-0479">Metal-binding</keyword>
<dbReference type="InterPro" id="IPR036396">
    <property type="entry name" value="Cyt_P450_sf"/>
</dbReference>
<evidence type="ECO:0000256" key="7">
    <source>
        <dbReference type="ARBA" id="ARBA00022824"/>
    </source>
</evidence>
<evidence type="ECO:0000256" key="5">
    <source>
        <dbReference type="ARBA" id="ARBA00022617"/>
    </source>
</evidence>
<dbReference type="PANTHER" id="PTHR24291:SF189">
    <property type="entry name" value="CYTOCHROME P450 4C3-RELATED"/>
    <property type="match status" value="1"/>
</dbReference>
<evidence type="ECO:0000313" key="15">
    <source>
        <dbReference type="RefSeq" id="XP_052129483.1"/>
    </source>
</evidence>
<dbReference type="GO" id="GO:0005789">
    <property type="term" value="C:endoplasmic reticulum membrane"/>
    <property type="evidence" value="ECO:0007669"/>
    <property type="project" value="UniProtKB-SubCell"/>
</dbReference>
<dbReference type="SUPFAM" id="SSF48264">
    <property type="entry name" value="Cytochrome P450"/>
    <property type="match status" value="1"/>
</dbReference>
<feature type="signal peptide" evidence="13">
    <location>
        <begin position="1"/>
        <end position="16"/>
    </location>
</feature>
<protein>
    <submittedName>
        <fullName evidence="15">Cytochrome P450 4c3-like</fullName>
    </submittedName>
</protein>